<dbReference type="EMBL" id="WMIG01000017">
    <property type="protein sequence ID" value="MTH61539.1"/>
    <property type="molecule type" value="Genomic_DNA"/>
</dbReference>
<dbReference type="InterPro" id="IPR036390">
    <property type="entry name" value="WH_DNA-bd_sf"/>
</dbReference>
<dbReference type="Gene3D" id="1.10.10.10">
    <property type="entry name" value="Winged helix-like DNA-binding domain superfamily/Winged helix DNA-binding domain"/>
    <property type="match status" value="1"/>
</dbReference>
<evidence type="ECO:0000256" key="1">
    <source>
        <dbReference type="ARBA" id="ARBA00009437"/>
    </source>
</evidence>
<dbReference type="FunFam" id="1.10.10.10:FF:000001">
    <property type="entry name" value="LysR family transcriptional regulator"/>
    <property type="match status" value="1"/>
</dbReference>
<keyword evidence="7" id="KW-1185">Reference proteome</keyword>
<organism evidence="6 7">
    <name type="scientific">Paracoccus litorisediminis</name>
    <dbReference type="NCBI Taxonomy" id="2006130"/>
    <lineage>
        <taxon>Bacteria</taxon>
        <taxon>Pseudomonadati</taxon>
        <taxon>Pseudomonadota</taxon>
        <taxon>Alphaproteobacteria</taxon>
        <taxon>Rhodobacterales</taxon>
        <taxon>Paracoccaceae</taxon>
        <taxon>Paracoccus</taxon>
    </lineage>
</organism>
<dbReference type="PROSITE" id="PS50931">
    <property type="entry name" value="HTH_LYSR"/>
    <property type="match status" value="1"/>
</dbReference>
<dbReference type="InterPro" id="IPR000847">
    <property type="entry name" value="LysR_HTH_N"/>
</dbReference>
<dbReference type="Gene3D" id="3.40.190.290">
    <property type="match status" value="1"/>
</dbReference>
<proteinExistence type="inferred from homology"/>
<comment type="similarity">
    <text evidence="1">Belongs to the LysR transcriptional regulatory family.</text>
</comment>
<dbReference type="PANTHER" id="PTHR30419">
    <property type="entry name" value="HTH-TYPE TRANSCRIPTIONAL REGULATOR YBHD"/>
    <property type="match status" value="1"/>
</dbReference>
<sequence>MDIRQLSYFVRVVELGSFSRAAAYLHIAQPALSRQIASLETELKERLLIRNGRGVTPTEAGERLLGHAHSILDLFNRTHEDMENARLGRTGSVAIGMPNSLSNAISSALIRRLRAELPDAKVHILNGRSTQVQEWILSGRLDMAVMFDAPNSPMLEITDLVEERLHLFEPMPKGETEIDGPTITLSDLAEMPLIITSRPNRIREILENEFARSGYKLQVASELDSLDATFDMVHDQIGVTVASLRSRRMIGPARSLRVRRIVEPELALKVQLVQRSRRLNNRLHEAAFRILKDLSLKLLK</sequence>
<protein>
    <submittedName>
        <fullName evidence="6">LysR family transcriptional regulator</fullName>
    </submittedName>
</protein>
<dbReference type="PRINTS" id="PR00039">
    <property type="entry name" value="HTHLYSR"/>
</dbReference>
<dbReference type="SUPFAM" id="SSF46785">
    <property type="entry name" value="Winged helix' DNA-binding domain"/>
    <property type="match status" value="1"/>
</dbReference>
<dbReference type="RefSeq" id="WP_155041501.1">
    <property type="nucleotide sequence ID" value="NZ_WMIG01000017.1"/>
</dbReference>
<dbReference type="InterPro" id="IPR005119">
    <property type="entry name" value="LysR_subst-bd"/>
</dbReference>
<evidence type="ECO:0000256" key="4">
    <source>
        <dbReference type="ARBA" id="ARBA00023163"/>
    </source>
</evidence>
<dbReference type="InterPro" id="IPR036388">
    <property type="entry name" value="WH-like_DNA-bd_sf"/>
</dbReference>
<dbReference type="InterPro" id="IPR050950">
    <property type="entry name" value="HTH-type_LysR_regulators"/>
</dbReference>
<dbReference type="GO" id="GO:0005829">
    <property type="term" value="C:cytosol"/>
    <property type="evidence" value="ECO:0007669"/>
    <property type="project" value="TreeGrafter"/>
</dbReference>
<feature type="domain" description="HTH lysR-type" evidence="5">
    <location>
        <begin position="1"/>
        <end position="58"/>
    </location>
</feature>
<evidence type="ECO:0000313" key="6">
    <source>
        <dbReference type="EMBL" id="MTH61539.1"/>
    </source>
</evidence>
<keyword evidence="3" id="KW-0238">DNA-binding</keyword>
<dbReference type="GO" id="GO:0003677">
    <property type="term" value="F:DNA binding"/>
    <property type="evidence" value="ECO:0007669"/>
    <property type="project" value="UniProtKB-KW"/>
</dbReference>
<dbReference type="GO" id="GO:0003700">
    <property type="term" value="F:DNA-binding transcription factor activity"/>
    <property type="evidence" value="ECO:0007669"/>
    <property type="project" value="InterPro"/>
</dbReference>
<comment type="caution">
    <text evidence="6">The sequence shown here is derived from an EMBL/GenBank/DDBJ whole genome shotgun (WGS) entry which is preliminary data.</text>
</comment>
<evidence type="ECO:0000259" key="5">
    <source>
        <dbReference type="PROSITE" id="PS50931"/>
    </source>
</evidence>
<reference evidence="6 7" key="1">
    <citation type="submission" date="2019-11" db="EMBL/GenBank/DDBJ databases">
        <authorList>
            <person name="Dong K."/>
        </authorList>
    </citation>
    <scope>NUCLEOTIDE SEQUENCE [LARGE SCALE GENOMIC DNA]</scope>
    <source>
        <strain evidence="6 7">NBRC 112902</strain>
    </source>
</reference>
<dbReference type="AlphaFoldDB" id="A0A844HQV9"/>
<evidence type="ECO:0000256" key="2">
    <source>
        <dbReference type="ARBA" id="ARBA00023015"/>
    </source>
</evidence>
<evidence type="ECO:0000313" key="7">
    <source>
        <dbReference type="Proteomes" id="UP000449846"/>
    </source>
</evidence>
<dbReference type="OrthoDB" id="8479357at2"/>
<keyword evidence="2" id="KW-0805">Transcription regulation</keyword>
<dbReference type="Pfam" id="PF03466">
    <property type="entry name" value="LysR_substrate"/>
    <property type="match status" value="1"/>
</dbReference>
<name>A0A844HQV9_9RHOB</name>
<gene>
    <name evidence="6" type="ORF">GL300_20190</name>
</gene>
<evidence type="ECO:0000256" key="3">
    <source>
        <dbReference type="ARBA" id="ARBA00023125"/>
    </source>
</evidence>
<dbReference type="Proteomes" id="UP000449846">
    <property type="component" value="Unassembled WGS sequence"/>
</dbReference>
<keyword evidence="4" id="KW-0804">Transcription</keyword>
<accession>A0A844HQV9</accession>
<dbReference type="SUPFAM" id="SSF53850">
    <property type="entry name" value="Periplasmic binding protein-like II"/>
    <property type="match status" value="1"/>
</dbReference>
<dbReference type="Pfam" id="PF00126">
    <property type="entry name" value="HTH_1"/>
    <property type="match status" value="1"/>
</dbReference>